<evidence type="ECO:0000313" key="2">
    <source>
        <dbReference type="Proteomes" id="UP001629113"/>
    </source>
</evidence>
<sequence>MPKITTIVNISRPPAFVREKFLDFSSIPKYKPTFLLGIESLDKKQSSDLRPGDGVKFTATMKGKVNIFEAKVASNSPEEFSWQGGLPLGLLKGVHTFHFESIDNGNGTKFIQEEVFSGPLSFIMGEGFLARLFGVKAETEAGYMGFNIDFRKWVENTEMPLTQKDWRL</sequence>
<gene>
    <name evidence="1" type="ORF">PVAG01_10996</name>
</gene>
<organism evidence="1 2">
    <name type="scientific">Phlyctema vagabunda</name>
    <dbReference type="NCBI Taxonomy" id="108571"/>
    <lineage>
        <taxon>Eukaryota</taxon>
        <taxon>Fungi</taxon>
        <taxon>Dikarya</taxon>
        <taxon>Ascomycota</taxon>
        <taxon>Pezizomycotina</taxon>
        <taxon>Leotiomycetes</taxon>
        <taxon>Helotiales</taxon>
        <taxon>Dermateaceae</taxon>
        <taxon>Phlyctema</taxon>
    </lineage>
</organism>
<dbReference type="Pfam" id="PF10604">
    <property type="entry name" value="Polyketide_cyc2"/>
    <property type="match status" value="1"/>
</dbReference>
<dbReference type="Proteomes" id="UP001629113">
    <property type="component" value="Unassembled WGS sequence"/>
</dbReference>
<dbReference type="PANTHER" id="PTHR36166">
    <property type="entry name" value="CHROMOSOME 9, WHOLE GENOME SHOTGUN SEQUENCE"/>
    <property type="match status" value="1"/>
</dbReference>
<protein>
    <submittedName>
        <fullName evidence="1">Activator of hsp90 ATPase 1 family protein</fullName>
    </submittedName>
</protein>
<accession>A0ABR4P3X6</accession>
<reference evidence="1 2" key="1">
    <citation type="submission" date="2024-06" db="EMBL/GenBank/DDBJ databases">
        <title>Complete genome of Phlyctema vagabunda strain 19-DSS-EL-015.</title>
        <authorList>
            <person name="Fiorenzani C."/>
        </authorList>
    </citation>
    <scope>NUCLEOTIDE SEQUENCE [LARGE SCALE GENOMIC DNA]</scope>
    <source>
        <strain evidence="1 2">19-DSS-EL-015</strain>
    </source>
</reference>
<comment type="caution">
    <text evidence="1">The sequence shown here is derived from an EMBL/GenBank/DDBJ whole genome shotgun (WGS) entry which is preliminary data.</text>
</comment>
<dbReference type="PANTHER" id="PTHR36166:SF1">
    <property type="entry name" value="SRPBCC DOMAIN-CONTAINING PROTEIN"/>
    <property type="match status" value="1"/>
</dbReference>
<dbReference type="InterPro" id="IPR023393">
    <property type="entry name" value="START-like_dom_sf"/>
</dbReference>
<dbReference type="InterPro" id="IPR019587">
    <property type="entry name" value="Polyketide_cyclase/dehydratase"/>
</dbReference>
<name>A0ABR4P3X6_9HELO</name>
<proteinExistence type="predicted"/>
<keyword evidence="2" id="KW-1185">Reference proteome</keyword>
<dbReference type="EMBL" id="JBFCZG010000010">
    <property type="protein sequence ID" value="KAL3417986.1"/>
    <property type="molecule type" value="Genomic_DNA"/>
</dbReference>
<dbReference type="SUPFAM" id="SSF55961">
    <property type="entry name" value="Bet v1-like"/>
    <property type="match status" value="1"/>
</dbReference>
<dbReference type="Gene3D" id="3.30.530.20">
    <property type="match status" value="1"/>
</dbReference>
<evidence type="ECO:0000313" key="1">
    <source>
        <dbReference type="EMBL" id="KAL3417986.1"/>
    </source>
</evidence>